<organism evidence="1 2">
    <name type="scientific">Cellulomonas aerilata</name>
    <dbReference type="NCBI Taxonomy" id="515326"/>
    <lineage>
        <taxon>Bacteria</taxon>
        <taxon>Bacillati</taxon>
        <taxon>Actinomycetota</taxon>
        <taxon>Actinomycetes</taxon>
        <taxon>Micrococcales</taxon>
        <taxon>Cellulomonadaceae</taxon>
        <taxon>Cellulomonas</taxon>
    </lineage>
</organism>
<dbReference type="Proteomes" id="UP000321181">
    <property type="component" value="Unassembled WGS sequence"/>
</dbReference>
<protein>
    <recommendedName>
        <fullName evidence="3">Glycoside hydrolase</fullName>
    </recommendedName>
</protein>
<evidence type="ECO:0000313" key="1">
    <source>
        <dbReference type="EMBL" id="GEO35431.1"/>
    </source>
</evidence>
<name>A0A512DG32_9CELL</name>
<gene>
    <name evidence="1" type="ORF">CAE01nite_31560</name>
</gene>
<evidence type="ECO:0000313" key="2">
    <source>
        <dbReference type="Proteomes" id="UP000321181"/>
    </source>
</evidence>
<dbReference type="AlphaFoldDB" id="A0A512DG32"/>
<proteinExistence type="predicted"/>
<reference evidence="1 2" key="1">
    <citation type="submission" date="2019-07" db="EMBL/GenBank/DDBJ databases">
        <title>Whole genome shotgun sequence of Cellulomonas aerilata NBRC 106308.</title>
        <authorList>
            <person name="Hosoyama A."/>
            <person name="Uohara A."/>
            <person name="Ohji S."/>
            <person name="Ichikawa N."/>
        </authorList>
    </citation>
    <scope>NUCLEOTIDE SEQUENCE [LARGE SCALE GENOMIC DNA]</scope>
    <source>
        <strain evidence="1 2">NBRC 106308</strain>
    </source>
</reference>
<dbReference type="EMBL" id="BJYY01000019">
    <property type="protein sequence ID" value="GEO35431.1"/>
    <property type="molecule type" value="Genomic_DNA"/>
</dbReference>
<comment type="caution">
    <text evidence="1">The sequence shown here is derived from an EMBL/GenBank/DDBJ whole genome shotgun (WGS) entry which is preliminary data.</text>
</comment>
<keyword evidence="2" id="KW-1185">Reference proteome</keyword>
<dbReference type="Gene3D" id="3.20.20.80">
    <property type="entry name" value="Glycosidases"/>
    <property type="match status" value="1"/>
</dbReference>
<evidence type="ECO:0008006" key="3">
    <source>
        <dbReference type="Google" id="ProtNLM"/>
    </source>
</evidence>
<dbReference type="SUPFAM" id="SSF51445">
    <property type="entry name" value="(Trans)glycosidases"/>
    <property type="match status" value="1"/>
</dbReference>
<dbReference type="OrthoDB" id="176168at2"/>
<sequence>MQVTSARPGTVTVTAPAYLLEVRANPPRAILADPDGRLWSHLSLLASVDRTDVADESLGPAVPVVVRADDGSDAVDVLLTTRSSAWDARTVRLRCLPDRIELQVTVRGHGVLAETRLLGGRAVLLSGACGSFRSSIEYLSVFDPTPTEPVQVVRPAASAVSLGVVGDATAGRLNAVFSPPPLCLVLGRGPAGGPTSVPDGGWLAVGVVAPVADLTFTTLRYAPLDGGFHLELDYDGHTRVDGELTTPALVLRPAADPWTALRDHRADHVARGFAADGPQHPAARWWSEPIFCGWGAQCARAPMPGEPPSHPYSLQDLGPAVPPPGLPIAPDLARQDVYDELLGHLAAHGVVPGTIVVDDRWQDRYGTAEPDLDRWPDLRGWIADRHAAGQRVLLWWKAWDCTGLPAEECVTDVTGRPVCVDPGNPVHRRTLARTVARLLGPDGLDADGLKVDFTQRAPAGRSLRAHTDTEPGAARHPVWGIAGVHTLLDALYRAAKGTKPDALVVTHTPHPGFADVCDMVRLNDVLERNPLQGPVAVADQLRFRHRVATAALPGHLVDTDQWPMPTRSQWRDYVRAQAGLGVPALYYAERIDRTGEPLTDDDLALVARTWAQYRAGLTRTAGPAPQGVRP</sequence>
<accession>A0A512DG32</accession>
<dbReference type="InterPro" id="IPR017853">
    <property type="entry name" value="GH"/>
</dbReference>